<dbReference type="Pfam" id="PF09604">
    <property type="entry name" value="Potass_KdpF"/>
    <property type="match status" value="1"/>
</dbReference>
<dbReference type="EMBL" id="JACKZP010000142">
    <property type="protein sequence ID" value="MBC1304941.1"/>
    <property type="molecule type" value="Genomic_DNA"/>
</dbReference>
<dbReference type="InterPro" id="IPR011726">
    <property type="entry name" value="KdpF"/>
</dbReference>
<evidence type="ECO:0000256" key="1">
    <source>
        <dbReference type="SAM" id="Phobius"/>
    </source>
</evidence>
<dbReference type="NCBIfam" id="TIGR02115">
    <property type="entry name" value="potass_kdpF"/>
    <property type="match status" value="1"/>
</dbReference>
<comment type="caution">
    <text evidence="2">The sequence shown here is derived from an EMBL/GenBank/DDBJ whole genome shotgun (WGS) entry which is preliminary data.</text>
</comment>
<organism evidence="2 3">
    <name type="scientific">Trichormus variabilis N2B</name>
    <dbReference type="NCBI Taxonomy" id="2681315"/>
    <lineage>
        <taxon>Bacteria</taxon>
        <taxon>Bacillati</taxon>
        <taxon>Cyanobacteriota</taxon>
        <taxon>Cyanophyceae</taxon>
        <taxon>Nostocales</taxon>
        <taxon>Nostocaceae</taxon>
        <taxon>Trichormus</taxon>
    </lineage>
</organism>
<dbReference type="Proteomes" id="UP000570851">
    <property type="component" value="Unassembled WGS sequence"/>
</dbReference>
<dbReference type="RefSeq" id="WP_011318037.1">
    <property type="nucleotide sequence ID" value="NZ_JACKZP010000142.1"/>
</dbReference>
<reference evidence="2 3" key="1">
    <citation type="submission" date="2019-11" db="EMBL/GenBank/DDBJ databases">
        <title>Comparison of genomes from free-living endosymbiotic cyanobacteria isolated from Azolla.</title>
        <authorList>
            <person name="Thiel T."/>
            <person name="Pratte B."/>
        </authorList>
    </citation>
    <scope>NUCLEOTIDE SEQUENCE [LARGE SCALE GENOMIC DNA]</scope>
    <source>
        <strain evidence="2 3">N2B</strain>
    </source>
</reference>
<protein>
    <submittedName>
        <fullName evidence="2">K(+)-transporting ATPase subunit F</fullName>
    </submittedName>
</protein>
<keyword evidence="1" id="KW-0472">Membrane</keyword>
<evidence type="ECO:0000313" key="2">
    <source>
        <dbReference type="EMBL" id="MBC1304941.1"/>
    </source>
</evidence>
<dbReference type="GeneID" id="58723861"/>
<feature type="transmembrane region" description="Helical" evidence="1">
    <location>
        <begin position="72"/>
        <end position="93"/>
    </location>
</feature>
<evidence type="ECO:0000313" key="3">
    <source>
        <dbReference type="Proteomes" id="UP000570851"/>
    </source>
</evidence>
<accession>A0ABR6SEX0</accession>
<keyword evidence="1" id="KW-1133">Transmembrane helix</keyword>
<sequence length="98" mass="11069">MKKGIDRYDKFFIMDLIQAITADFTEAIAYIWSRSPKQRLTLAIALILCCHLIINPRVYAATSITLNQNSGWAFGILGAVIAGLVIYLFVVVFQPERF</sequence>
<keyword evidence="3" id="KW-1185">Reference proteome</keyword>
<feature type="transmembrane region" description="Helical" evidence="1">
    <location>
        <begin position="40"/>
        <end position="60"/>
    </location>
</feature>
<gene>
    <name evidence="2" type="primary">kdpF</name>
    <name evidence="2" type="ORF">GNE12_23785</name>
</gene>
<keyword evidence="1" id="KW-0812">Transmembrane</keyword>
<name>A0ABR6SEX0_ANAVA</name>
<proteinExistence type="predicted"/>